<comment type="similarity">
    <text evidence="1 4">Belongs to the alpha-carbonic anhydrase family.</text>
</comment>
<dbReference type="InterPro" id="IPR036398">
    <property type="entry name" value="CA_dom_sf"/>
</dbReference>
<dbReference type="InterPro" id="IPR023561">
    <property type="entry name" value="Carbonic_anhydrase_a-class"/>
</dbReference>
<keyword evidence="2 4" id="KW-0479">Metal-binding</keyword>
<dbReference type="PROSITE" id="PS00162">
    <property type="entry name" value="ALPHA_CA_1"/>
    <property type="match status" value="1"/>
</dbReference>
<dbReference type="SMART" id="SM01057">
    <property type="entry name" value="Carb_anhydrase"/>
    <property type="match status" value="2"/>
</dbReference>
<feature type="compositionally biased region" description="Low complexity" evidence="5">
    <location>
        <begin position="446"/>
        <end position="463"/>
    </location>
</feature>
<keyword evidence="3 4" id="KW-0862">Zinc</keyword>
<dbReference type="PANTHER" id="PTHR18952">
    <property type="entry name" value="CARBONIC ANHYDRASE"/>
    <property type="match status" value="1"/>
</dbReference>
<dbReference type="InterPro" id="IPR018338">
    <property type="entry name" value="Carbonic_anhydrase_a-class_CS"/>
</dbReference>
<accession>A0A665UMG7</accession>
<evidence type="ECO:0000256" key="3">
    <source>
        <dbReference type="ARBA" id="ARBA00022833"/>
    </source>
</evidence>
<feature type="domain" description="Alpha-carbonic anhydrase" evidence="6">
    <location>
        <begin position="285"/>
        <end position="565"/>
    </location>
</feature>
<sequence length="592" mass="65745">MFCSSLLFCVGLGTLAKYAVGSDLWCYNEHCESNPSHWADLAGSFCGGSKQSPINIKTNHAEKDNSLTDFMFVNFSSNQVIQSIQNNGHTVKCNLKKNQVEVSGGGLDGTYYALQFHFHWGKLGDRHSGSEHTLDGERLPMEMHIVTMKKGLDVEEAKKDPQGFAVLAFFINETENGDVSGPWEKLTSNVPNDQVTEEPKLDISINDLIGDVNLSMFYRYMGSFTTPDCNEAVAWTVFREPIKVNKKLIERFPSKAGFNNVFRPVQNLAGRQVFASPATPLPPTGPWCYGDDDDDPHHHQCEYIPPKWYRLYKSYCDGEHQSPINIETKNIVVDEHLDDFTFTKFDDNNAITTITNTGHTVKCSLKEGEVEVSGGGLGHVYSTLQFHFHWGDTSGTPGSEHAVDSKKYPMEMHIVNKRKDLSLANAIKTPNGLAVLGFFIEATTSTKSSSSSSDAETHPSPSSDNGAWEKLTNHLSAIKSIKTVVNVTEGISIDDLLGSVNRRAYYRYNGSLTTPSCNEAVVWTVFKETVKVDKKLMDMFPSQMEYSKVNRPKQDLHGRTVYRTTSASGAPGPVMLFLLPASLAAFLFKCHL</sequence>
<dbReference type="InterPro" id="IPR001148">
    <property type="entry name" value="CA_dom"/>
</dbReference>
<dbReference type="EC" id="4.2.1.1" evidence="4"/>
<feature type="domain" description="Alpha-carbonic anhydrase" evidence="6">
    <location>
        <begin position="23"/>
        <end position="277"/>
    </location>
</feature>
<comment type="cofactor">
    <cofactor evidence="4">
        <name>Zn(2+)</name>
        <dbReference type="ChEBI" id="CHEBI:29105"/>
    </cofactor>
</comment>
<dbReference type="SUPFAM" id="SSF51069">
    <property type="entry name" value="Carbonic anhydrase"/>
    <property type="match status" value="2"/>
</dbReference>
<feature type="signal peptide" evidence="4">
    <location>
        <begin position="1"/>
        <end position="21"/>
    </location>
</feature>
<dbReference type="Ensembl" id="ENSENLT00000021628.1">
    <property type="protein sequence ID" value="ENSENLP00000020893.1"/>
    <property type="gene ID" value="ENSENLG00000009537.1"/>
</dbReference>
<dbReference type="Pfam" id="PF00194">
    <property type="entry name" value="Carb_anhydrase"/>
    <property type="match status" value="2"/>
</dbReference>
<protein>
    <recommendedName>
        <fullName evidence="4">Carbonic anhydrase</fullName>
        <ecNumber evidence="4">4.2.1.1</ecNumber>
    </recommendedName>
</protein>
<feature type="region of interest" description="Disordered" evidence="5">
    <location>
        <begin position="446"/>
        <end position="468"/>
    </location>
</feature>
<comment type="function">
    <text evidence="4">Reversible hydration of carbon dioxide.</text>
</comment>
<reference evidence="7" key="3">
    <citation type="submission" date="2025-09" db="UniProtKB">
        <authorList>
            <consortium name="Ensembl"/>
        </authorList>
    </citation>
    <scope>IDENTIFICATION</scope>
</reference>
<dbReference type="GO" id="GO:0005886">
    <property type="term" value="C:plasma membrane"/>
    <property type="evidence" value="ECO:0007669"/>
    <property type="project" value="TreeGrafter"/>
</dbReference>
<dbReference type="OrthoDB" id="429145at2759"/>
<dbReference type="AlphaFoldDB" id="A0A665UMG7"/>
<keyword evidence="4" id="KW-0456">Lyase</keyword>
<dbReference type="PROSITE" id="PS51144">
    <property type="entry name" value="ALPHA_CA_2"/>
    <property type="match status" value="2"/>
</dbReference>
<dbReference type="PANTHER" id="PTHR18952:SF200">
    <property type="entry name" value="CARBONIC ANHYDRASE"/>
    <property type="match status" value="1"/>
</dbReference>
<reference evidence="7" key="1">
    <citation type="submission" date="2021-04" db="EMBL/GenBank/DDBJ databases">
        <authorList>
            <consortium name="Wellcome Sanger Institute Data Sharing"/>
        </authorList>
    </citation>
    <scope>NUCLEOTIDE SEQUENCE [LARGE SCALE GENOMIC DNA]</scope>
</reference>
<organism evidence="7 8">
    <name type="scientific">Echeneis naucrates</name>
    <name type="common">Live sharksucker</name>
    <dbReference type="NCBI Taxonomy" id="173247"/>
    <lineage>
        <taxon>Eukaryota</taxon>
        <taxon>Metazoa</taxon>
        <taxon>Chordata</taxon>
        <taxon>Craniata</taxon>
        <taxon>Vertebrata</taxon>
        <taxon>Euteleostomi</taxon>
        <taxon>Actinopterygii</taxon>
        <taxon>Neopterygii</taxon>
        <taxon>Teleostei</taxon>
        <taxon>Neoteleostei</taxon>
        <taxon>Acanthomorphata</taxon>
        <taxon>Carangaria</taxon>
        <taxon>Carangiformes</taxon>
        <taxon>Echeneidae</taxon>
        <taxon>Echeneis</taxon>
    </lineage>
</organism>
<proteinExistence type="inferred from homology"/>
<evidence type="ECO:0000256" key="4">
    <source>
        <dbReference type="RuleBase" id="RU367011"/>
    </source>
</evidence>
<keyword evidence="8" id="KW-1185">Reference proteome</keyword>
<name>A0A665UMG7_ECHNA</name>
<evidence type="ECO:0000313" key="8">
    <source>
        <dbReference type="Proteomes" id="UP000472264"/>
    </source>
</evidence>
<dbReference type="OMA" id="WCYTGCE"/>
<comment type="catalytic activity">
    <reaction evidence="4">
        <text>hydrogencarbonate + H(+) = CO2 + H2O</text>
        <dbReference type="Rhea" id="RHEA:10748"/>
        <dbReference type="ChEBI" id="CHEBI:15377"/>
        <dbReference type="ChEBI" id="CHEBI:15378"/>
        <dbReference type="ChEBI" id="CHEBI:16526"/>
        <dbReference type="ChEBI" id="CHEBI:17544"/>
        <dbReference type="EC" id="4.2.1.1"/>
    </reaction>
</comment>
<feature type="chain" id="PRO_5025708774" description="Carbonic anhydrase" evidence="4">
    <location>
        <begin position="22"/>
        <end position="592"/>
    </location>
</feature>
<gene>
    <name evidence="7" type="primary">LOC115060215</name>
</gene>
<dbReference type="RefSeq" id="XP_029383943.1">
    <property type="nucleotide sequence ID" value="XM_029528083.1"/>
</dbReference>
<dbReference type="Proteomes" id="UP000472264">
    <property type="component" value="Chromosome 19"/>
</dbReference>
<evidence type="ECO:0000256" key="2">
    <source>
        <dbReference type="ARBA" id="ARBA00022723"/>
    </source>
</evidence>
<dbReference type="InParanoid" id="A0A665UMG7"/>
<reference evidence="7" key="2">
    <citation type="submission" date="2025-08" db="UniProtKB">
        <authorList>
            <consortium name="Ensembl"/>
        </authorList>
    </citation>
    <scope>IDENTIFICATION</scope>
</reference>
<dbReference type="Gene3D" id="3.10.200.10">
    <property type="entry name" value="Alpha carbonic anhydrase"/>
    <property type="match status" value="2"/>
</dbReference>
<evidence type="ECO:0000313" key="7">
    <source>
        <dbReference type="Ensembl" id="ENSENLP00000020893.1"/>
    </source>
</evidence>
<keyword evidence="4" id="KW-0732">Signal</keyword>
<dbReference type="GeneID" id="115060215"/>
<dbReference type="GO" id="GO:0004089">
    <property type="term" value="F:carbonate dehydratase activity"/>
    <property type="evidence" value="ECO:0007669"/>
    <property type="project" value="UniProtKB-UniRule"/>
</dbReference>
<evidence type="ECO:0000256" key="5">
    <source>
        <dbReference type="SAM" id="MobiDB-lite"/>
    </source>
</evidence>
<dbReference type="GO" id="GO:0008270">
    <property type="term" value="F:zinc ion binding"/>
    <property type="evidence" value="ECO:0007669"/>
    <property type="project" value="UniProtKB-UniRule"/>
</dbReference>
<evidence type="ECO:0000256" key="1">
    <source>
        <dbReference type="ARBA" id="ARBA00010718"/>
    </source>
</evidence>
<evidence type="ECO:0000259" key="6">
    <source>
        <dbReference type="PROSITE" id="PS51144"/>
    </source>
</evidence>